<dbReference type="SUPFAM" id="SSF56176">
    <property type="entry name" value="FAD-binding/transporter-associated domain-like"/>
    <property type="match status" value="1"/>
</dbReference>
<keyword evidence="3" id="KW-0274">FAD</keyword>
<dbReference type="InterPro" id="IPR016169">
    <property type="entry name" value="FAD-bd_PCMH_sub2"/>
</dbReference>
<dbReference type="Gene3D" id="3.30.465.10">
    <property type="match status" value="1"/>
</dbReference>
<dbReference type="InterPro" id="IPR036318">
    <property type="entry name" value="FAD-bd_PCMH-like_sf"/>
</dbReference>
<dbReference type="GO" id="GO:0016491">
    <property type="term" value="F:oxidoreductase activity"/>
    <property type="evidence" value="ECO:0007669"/>
    <property type="project" value="UniProtKB-KW"/>
</dbReference>
<dbReference type="InterPro" id="IPR012951">
    <property type="entry name" value="BBE"/>
</dbReference>
<dbReference type="Proteomes" id="UP001056384">
    <property type="component" value="Chromosome 12"/>
</dbReference>
<evidence type="ECO:0000259" key="5">
    <source>
        <dbReference type="Pfam" id="PF08031"/>
    </source>
</evidence>
<dbReference type="InterPro" id="IPR050416">
    <property type="entry name" value="FAD-linked_Oxidoreductase"/>
</dbReference>
<dbReference type="Gene3D" id="3.40.462.20">
    <property type="match status" value="1"/>
</dbReference>
<dbReference type="Pfam" id="PF08031">
    <property type="entry name" value="BBE"/>
    <property type="match status" value="1"/>
</dbReference>
<dbReference type="GO" id="GO:0050660">
    <property type="term" value="F:flavin adenine dinucleotide binding"/>
    <property type="evidence" value="ECO:0007669"/>
    <property type="project" value="InterPro"/>
</dbReference>
<protein>
    <submittedName>
        <fullName evidence="6">Berberine/berberine, FAD-binding, type PCMH, subdomain 2</fullName>
    </submittedName>
</protein>
<proteinExistence type="inferred from homology"/>
<sequence length="331" mass="36295">MSSAEESWSRRLYFGRWLLVEDHSYGLSIDTVKSFTLALHNGTITKVDNSRPEMFFALPGGLNKFGVVAGAELFTHAQVPLIYGGTRLYAGSQVDRIINATSKFEGTNTDPKATVITSVLGSGLGATATTQFFYDGPSKPASFAVFDGISTLLIDSVKTQSFSDFVASIPSDIRDPTNFRGTWETLSTTRTTLKFMQALKTEAERLGRLPRAPTGVSLAVDAYIPGMSGKHAVGSTAFPHADSQFPVLLDVAWMFSKDDKFWRDQVRQSRNRLRDVASAEGILHPTSYANYSQGDISAEELWGAANAARLRRIRDEVDPSRVMELTGGFRL</sequence>
<evidence type="ECO:0000256" key="4">
    <source>
        <dbReference type="ARBA" id="ARBA00023002"/>
    </source>
</evidence>
<name>A0A9Q9ESG3_9PEZI</name>
<keyword evidence="2" id="KW-0285">Flavoprotein</keyword>
<dbReference type="EMBL" id="CP099429">
    <property type="protein sequence ID" value="USW59568.1"/>
    <property type="molecule type" value="Genomic_DNA"/>
</dbReference>
<evidence type="ECO:0000256" key="2">
    <source>
        <dbReference type="ARBA" id="ARBA00022630"/>
    </source>
</evidence>
<keyword evidence="4" id="KW-0560">Oxidoreductase</keyword>
<organism evidence="6 7">
    <name type="scientific">Septoria linicola</name>
    <dbReference type="NCBI Taxonomy" id="215465"/>
    <lineage>
        <taxon>Eukaryota</taxon>
        <taxon>Fungi</taxon>
        <taxon>Dikarya</taxon>
        <taxon>Ascomycota</taxon>
        <taxon>Pezizomycotina</taxon>
        <taxon>Dothideomycetes</taxon>
        <taxon>Dothideomycetidae</taxon>
        <taxon>Mycosphaerellales</taxon>
        <taxon>Mycosphaerellaceae</taxon>
        <taxon>Septoria</taxon>
    </lineage>
</organism>
<dbReference type="PANTHER" id="PTHR42973">
    <property type="entry name" value="BINDING OXIDOREDUCTASE, PUTATIVE (AFU_ORTHOLOGUE AFUA_1G17690)-RELATED"/>
    <property type="match status" value="1"/>
</dbReference>
<dbReference type="AlphaFoldDB" id="A0A9Q9ESG3"/>
<reference evidence="6" key="1">
    <citation type="submission" date="2022-06" db="EMBL/GenBank/DDBJ databases">
        <title>Complete genome sequences of two strains of the flax pathogen Septoria linicola.</title>
        <authorList>
            <person name="Lapalu N."/>
            <person name="Simon A."/>
            <person name="Demenou B."/>
            <person name="Paumier D."/>
            <person name="Guillot M.-P."/>
            <person name="Gout L."/>
            <person name="Valade R."/>
        </authorList>
    </citation>
    <scope>NUCLEOTIDE SEQUENCE</scope>
    <source>
        <strain evidence="6">SE15195</strain>
    </source>
</reference>
<evidence type="ECO:0000313" key="7">
    <source>
        <dbReference type="Proteomes" id="UP001056384"/>
    </source>
</evidence>
<comment type="similarity">
    <text evidence="1">Belongs to the oxygen-dependent FAD-linked oxidoreductase family.</text>
</comment>
<evidence type="ECO:0000256" key="1">
    <source>
        <dbReference type="ARBA" id="ARBA00005466"/>
    </source>
</evidence>
<gene>
    <name evidence="6" type="ORF">Slin15195_G128870</name>
</gene>
<keyword evidence="7" id="KW-1185">Reference proteome</keyword>
<dbReference type="PANTHER" id="PTHR42973:SF13">
    <property type="entry name" value="FAD-BINDING PCMH-TYPE DOMAIN-CONTAINING PROTEIN"/>
    <property type="match status" value="1"/>
</dbReference>
<feature type="domain" description="Berberine/berberine-like" evidence="5">
    <location>
        <begin position="287"/>
        <end position="322"/>
    </location>
</feature>
<accession>A0A9Q9ESG3</accession>
<evidence type="ECO:0000256" key="3">
    <source>
        <dbReference type="ARBA" id="ARBA00022827"/>
    </source>
</evidence>
<evidence type="ECO:0000313" key="6">
    <source>
        <dbReference type="EMBL" id="USW59568.1"/>
    </source>
</evidence>